<dbReference type="AlphaFoldDB" id="A0A1W1C2W3"/>
<keyword evidence="1" id="KW-0813">Transport</keyword>
<dbReference type="InterPro" id="IPR005318">
    <property type="entry name" value="OM_porin_bac"/>
</dbReference>
<keyword evidence="2" id="KW-0732">Signal</keyword>
<accession>A0A1W1C2W3</accession>
<protein>
    <recommendedName>
        <fullName evidence="4">Outer membrane porin, OprD family</fullName>
    </recommendedName>
</protein>
<dbReference type="InterPro" id="IPR023614">
    <property type="entry name" value="Porin_dom_sf"/>
</dbReference>
<dbReference type="GO" id="GO:0016020">
    <property type="term" value="C:membrane"/>
    <property type="evidence" value="ECO:0007669"/>
    <property type="project" value="InterPro"/>
</dbReference>
<evidence type="ECO:0000256" key="2">
    <source>
        <dbReference type="ARBA" id="ARBA00022729"/>
    </source>
</evidence>
<sequence>MRLQYTIITILYPCILLSNSLTEAIGEGRVEAEGKVFAYDIDKPTPNDAYATAIGGYIKYSSDTNRSIYGAVRFHTSLPIGGNTNPQKTALFDDDGNGLIVNSEAYIGWSNRDGLLKVGNLMLNTPMMNDDTTRIVPWSYQGLLYTGKIIPDLKAQISHIIKIRSHTSSQYIKESASGEIGDGITMLGIHYSGIDDLDLHGYYYYAPDLYSTLFLQADYRYKLDDEDILCASIQYVDSGDGGEFADSENKNGGDDINLVALRVGYNTDSLNISLNYSQNFGLSGITKGYGGLAKIHTTSMIANGRANYKPETWMVKMLYELPATTWGISELGFNYTRTRVHDSRGSQYNAHYLHLKQTINDKISIFLRYESFDYLEEKADERYLRLIFAYRL</sequence>
<evidence type="ECO:0000256" key="1">
    <source>
        <dbReference type="ARBA" id="ARBA00022448"/>
    </source>
</evidence>
<dbReference type="GO" id="GO:0015288">
    <property type="term" value="F:porin activity"/>
    <property type="evidence" value="ECO:0007669"/>
    <property type="project" value="TreeGrafter"/>
</dbReference>
<dbReference type="Gene3D" id="2.40.160.10">
    <property type="entry name" value="Porin"/>
    <property type="match status" value="1"/>
</dbReference>
<reference evidence="3" key="1">
    <citation type="submission" date="2016-10" db="EMBL/GenBank/DDBJ databases">
        <authorList>
            <person name="de Groot N.N."/>
        </authorList>
    </citation>
    <scope>NUCLEOTIDE SEQUENCE</scope>
</reference>
<dbReference type="Pfam" id="PF03573">
    <property type="entry name" value="OprD"/>
    <property type="match status" value="1"/>
</dbReference>
<evidence type="ECO:0008006" key="4">
    <source>
        <dbReference type="Google" id="ProtNLM"/>
    </source>
</evidence>
<dbReference type="PANTHER" id="PTHR34596:SF2">
    <property type="entry name" value="CHITOPORIN"/>
    <property type="match status" value="1"/>
</dbReference>
<dbReference type="PANTHER" id="PTHR34596">
    <property type="entry name" value="CHITOPORIN"/>
    <property type="match status" value="1"/>
</dbReference>
<dbReference type="EMBL" id="FPHC01000057">
    <property type="protein sequence ID" value="SFV60041.1"/>
    <property type="molecule type" value="Genomic_DNA"/>
</dbReference>
<organism evidence="3">
    <name type="scientific">hydrothermal vent metagenome</name>
    <dbReference type="NCBI Taxonomy" id="652676"/>
    <lineage>
        <taxon>unclassified sequences</taxon>
        <taxon>metagenomes</taxon>
        <taxon>ecological metagenomes</taxon>
    </lineage>
</organism>
<evidence type="ECO:0000313" key="3">
    <source>
        <dbReference type="EMBL" id="SFV60041.1"/>
    </source>
</evidence>
<dbReference type="SUPFAM" id="SSF56935">
    <property type="entry name" value="Porins"/>
    <property type="match status" value="1"/>
</dbReference>
<name>A0A1W1C2W3_9ZZZZ</name>
<proteinExistence type="predicted"/>
<gene>
    <name evidence="3" type="ORF">MNB_SV-6-790</name>
</gene>